<dbReference type="SUPFAM" id="SSF47370">
    <property type="entry name" value="Bromodomain"/>
    <property type="match status" value="1"/>
</dbReference>
<evidence type="ECO:0000259" key="21">
    <source>
        <dbReference type="PROSITE" id="PS50134"/>
    </source>
</evidence>
<dbReference type="GO" id="GO:0031490">
    <property type="term" value="F:chromatin DNA binding"/>
    <property type="evidence" value="ECO:0007669"/>
    <property type="project" value="TreeGrafter"/>
</dbReference>
<comment type="caution">
    <text evidence="23">The sequence shown here is derived from an EMBL/GenBank/DDBJ whole genome shotgun (WGS) entry which is preliminary data.</text>
</comment>
<feature type="compositionally biased region" description="Low complexity" evidence="19">
    <location>
        <begin position="598"/>
        <end position="610"/>
    </location>
</feature>
<evidence type="ECO:0000256" key="4">
    <source>
        <dbReference type="ARBA" id="ARBA00022481"/>
    </source>
</evidence>
<dbReference type="PANTHER" id="PTHR13808">
    <property type="entry name" value="CBP/P300-RELATED"/>
    <property type="match status" value="1"/>
</dbReference>
<evidence type="ECO:0000256" key="5">
    <source>
        <dbReference type="ARBA" id="ARBA00022679"/>
    </source>
</evidence>
<dbReference type="InterPro" id="IPR018359">
    <property type="entry name" value="Bromodomain_CS"/>
</dbReference>
<feature type="domain" description="TAZ-type" evidence="21">
    <location>
        <begin position="736"/>
        <end position="820"/>
    </location>
</feature>
<keyword evidence="9" id="KW-0156">Chromatin regulator</keyword>
<name>A0A1Z5K1V1_FISSO</name>
<dbReference type="PROSITE" id="PS50134">
    <property type="entry name" value="ZF_TAZ"/>
    <property type="match status" value="2"/>
</dbReference>
<evidence type="ECO:0000256" key="11">
    <source>
        <dbReference type="ARBA" id="ARBA00023117"/>
    </source>
</evidence>
<keyword evidence="8" id="KW-0862">Zinc</keyword>
<keyword evidence="10" id="KW-0805">Transcription regulation</keyword>
<keyword evidence="4" id="KW-0488">Methylation</keyword>
<evidence type="ECO:0000256" key="1">
    <source>
        <dbReference type="ARBA" id="ARBA00002581"/>
    </source>
</evidence>
<dbReference type="PROSITE" id="PS51727">
    <property type="entry name" value="CBP_P300_HAT"/>
    <property type="match status" value="1"/>
</dbReference>
<dbReference type="InterPro" id="IPR036427">
    <property type="entry name" value="Bromodomain-like_sf"/>
</dbReference>
<evidence type="ECO:0000256" key="15">
    <source>
        <dbReference type="ARBA" id="ARBA00023315"/>
    </source>
</evidence>
<keyword evidence="11 17" id="KW-0103">Bromodomain</keyword>
<evidence type="ECO:0000256" key="10">
    <source>
        <dbReference type="ARBA" id="ARBA00023015"/>
    </source>
</evidence>
<feature type="region of interest" description="Disordered" evidence="19">
    <location>
        <begin position="2189"/>
        <end position="2244"/>
    </location>
</feature>
<dbReference type="PROSITE" id="PS00633">
    <property type="entry name" value="BROMODOMAIN_1"/>
    <property type="match status" value="1"/>
</dbReference>
<dbReference type="GO" id="GO:0008270">
    <property type="term" value="F:zinc ion binding"/>
    <property type="evidence" value="ECO:0007669"/>
    <property type="project" value="UniProtKB-KW"/>
</dbReference>
<feature type="region of interest" description="Disordered" evidence="19">
    <location>
        <begin position="324"/>
        <end position="354"/>
    </location>
</feature>
<feature type="region of interest" description="Disordered" evidence="19">
    <location>
        <begin position="1932"/>
        <end position="1992"/>
    </location>
</feature>
<feature type="compositionally biased region" description="Polar residues" evidence="19">
    <location>
        <begin position="518"/>
        <end position="572"/>
    </location>
</feature>
<dbReference type="GO" id="GO:0005634">
    <property type="term" value="C:nucleus"/>
    <property type="evidence" value="ECO:0007669"/>
    <property type="project" value="UniProtKB-SubCell"/>
</dbReference>
<feature type="region of interest" description="Disordered" evidence="19">
    <location>
        <begin position="934"/>
        <end position="956"/>
    </location>
</feature>
<dbReference type="InterPro" id="IPR000433">
    <property type="entry name" value="Znf_ZZ"/>
</dbReference>
<dbReference type="Gene3D" id="1.10.246.20">
    <property type="entry name" value="Coactivator CBP, KIX domain"/>
    <property type="match status" value="1"/>
</dbReference>
<dbReference type="PRINTS" id="PR00503">
    <property type="entry name" value="BROMODOMAIN"/>
</dbReference>
<protein>
    <recommendedName>
        <fullName evidence="3">histone acetyltransferase</fullName>
        <ecNumber evidence="3">2.3.1.48</ecNumber>
    </recommendedName>
</protein>
<feature type="domain" description="Bromo" evidence="20">
    <location>
        <begin position="1167"/>
        <end position="1239"/>
    </location>
</feature>
<keyword evidence="5 23" id="KW-0808">Transferase</keyword>
<feature type="region of interest" description="Disordered" evidence="19">
    <location>
        <begin position="41"/>
        <end position="79"/>
    </location>
</feature>
<dbReference type="PROSITE" id="PS01359">
    <property type="entry name" value="ZF_PHD_1"/>
    <property type="match status" value="1"/>
</dbReference>
<dbReference type="PROSITE" id="PS50014">
    <property type="entry name" value="BROMODOMAIN_2"/>
    <property type="match status" value="1"/>
</dbReference>
<dbReference type="InParanoid" id="A0A1Z5K1V1"/>
<dbReference type="SUPFAM" id="SSF57933">
    <property type="entry name" value="TAZ domain"/>
    <property type="match status" value="2"/>
</dbReference>
<keyword evidence="6" id="KW-0479">Metal-binding</keyword>
<dbReference type="InterPro" id="IPR019786">
    <property type="entry name" value="Zinc_finger_PHD-type_CS"/>
</dbReference>
<keyword evidence="7" id="KW-0863">Zinc-finger</keyword>
<feature type="region of interest" description="Disordered" evidence="19">
    <location>
        <begin position="516"/>
        <end position="635"/>
    </location>
</feature>
<keyword evidence="12" id="KW-0010">Activator</keyword>
<dbReference type="EC" id="2.3.1.48" evidence="3"/>
<dbReference type="InterPro" id="IPR043145">
    <property type="entry name" value="Znf_ZZ_sf"/>
</dbReference>
<dbReference type="PANTHER" id="PTHR13808:SF1">
    <property type="entry name" value="HISTONE ACETYLTRANSFERASE"/>
    <property type="match status" value="1"/>
</dbReference>
<comment type="function">
    <text evidence="1">Acetyltransferase enzyme. Acetylates histones, giving a specific tag for transcriptional activation.</text>
</comment>
<evidence type="ECO:0000256" key="3">
    <source>
        <dbReference type="ARBA" id="ARBA00013184"/>
    </source>
</evidence>
<evidence type="ECO:0000313" key="24">
    <source>
        <dbReference type="Proteomes" id="UP000198406"/>
    </source>
</evidence>
<feature type="domain" description="TAZ-type" evidence="21">
    <location>
        <begin position="2436"/>
        <end position="2519"/>
    </location>
</feature>
<evidence type="ECO:0000256" key="16">
    <source>
        <dbReference type="ARBA" id="ARBA00048017"/>
    </source>
</evidence>
<evidence type="ECO:0000256" key="6">
    <source>
        <dbReference type="ARBA" id="ARBA00022723"/>
    </source>
</evidence>
<accession>A0A1Z5K1V1</accession>
<evidence type="ECO:0000256" key="8">
    <source>
        <dbReference type="ARBA" id="ARBA00022833"/>
    </source>
</evidence>
<keyword evidence="24" id="KW-1185">Reference proteome</keyword>
<comment type="catalytic activity">
    <reaction evidence="16">
        <text>L-lysyl-[protein] + acetyl-CoA = N(6)-acetyl-L-lysyl-[protein] + CoA + H(+)</text>
        <dbReference type="Rhea" id="RHEA:45948"/>
        <dbReference type="Rhea" id="RHEA-COMP:9752"/>
        <dbReference type="Rhea" id="RHEA-COMP:10731"/>
        <dbReference type="ChEBI" id="CHEBI:15378"/>
        <dbReference type="ChEBI" id="CHEBI:29969"/>
        <dbReference type="ChEBI" id="CHEBI:57287"/>
        <dbReference type="ChEBI" id="CHEBI:57288"/>
        <dbReference type="ChEBI" id="CHEBI:61930"/>
        <dbReference type="EC" id="2.3.1.48"/>
    </reaction>
</comment>
<evidence type="ECO:0000256" key="18">
    <source>
        <dbReference type="SAM" id="Coils"/>
    </source>
</evidence>
<feature type="domain" description="CBP/p300-type HAT" evidence="22">
    <location>
        <begin position="1404"/>
        <end position="2363"/>
    </location>
</feature>
<dbReference type="InterPro" id="IPR036529">
    <property type="entry name" value="KIX_dom_sf"/>
</dbReference>
<dbReference type="Pfam" id="PF08214">
    <property type="entry name" value="HAT_KAT11"/>
    <property type="match status" value="1"/>
</dbReference>
<dbReference type="CDD" id="cd02249">
    <property type="entry name" value="ZZ"/>
    <property type="match status" value="1"/>
</dbReference>
<feature type="region of interest" description="Disordered" evidence="19">
    <location>
        <begin position="367"/>
        <end position="435"/>
    </location>
</feature>
<evidence type="ECO:0000256" key="7">
    <source>
        <dbReference type="ARBA" id="ARBA00022771"/>
    </source>
</evidence>
<dbReference type="InterPro" id="IPR001487">
    <property type="entry name" value="Bromodomain"/>
</dbReference>
<dbReference type="InterPro" id="IPR013083">
    <property type="entry name" value="Znf_RING/FYVE/PHD"/>
</dbReference>
<dbReference type="GO" id="GO:0140297">
    <property type="term" value="F:DNA-binding transcription factor binding"/>
    <property type="evidence" value="ECO:0007669"/>
    <property type="project" value="UniProtKB-ARBA"/>
</dbReference>
<comment type="subcellular location">
    <subcellularLocation>
        <location evidence="2">Nucleus</location>
    </subcellularLocation>
</comment>
<evidence type="ECO:0000256" key="9">
    <source>
        <dbReference type="ARBA" id="ARBA00022853"/>
    </source>
</evidence>
<feature type="coiled-coil region" evidence="18">
    <location>
        <begin position="2516"/>
        <end position="2543"/>
    </location>
</feature>
<dbReference type="OrthoDB" id="899at2759"/>
<evidence type="ECO:0000313" key="23">
    <source>
        <dbReference type="EMBL" id="GAX19998.1"/>
    </source>
</evidence>
<evidence type="ECO:0000256" key="17">
    <source>
        <dbReference type="PROSITE-ProRule" id="PRU00035"/>
    </source>
</evidence>
<keyword evidence="15 23" id="KW-0012">Acyltransferase</keyword>
<evidence type="ECO:0000256" key="12">
    <source>
        <dbReference type="ARBA" id="ARBA00023159"/>
    </source>
</evidence>
<dbReference type="Gene3D" id="3.30.60.90">
    <property type="match status" value="1"/>
</dbReference>
<dbReference type="InterPro" id="IPR000197">
    <property type="entry name" value="Znf_TAZ"/>
</dbReference>
<feature type="compositionally biased region" description="Basic and acidic residues" evidence="19">
    <location>
        <begin position="934"/>
        <end position="943"/>
    </location>
</feature>
<keyword evidence="14" id="KW-0539">Nucleus</keyword>
<dbReference type="InterPro" id="IPR013178">
    <property type="entry name" value="Histone_AcTrfase_Rtt109/CBP"/>
</dbReference>
<dbReference type="EMBL" id="BDSP01000141">
    <property type="protein sequence ID" value="GAX19998.1"/>
    <property type="molecule type" value="Genomic_DNA"/>
</dbReference>
<reference evidence="23 24" key="1">
    <citation type="journal article" date="2015" name="Plant Cell">
        <title>Oil accumulation by the oleaginous diatom Fistulifera solaris as revealed by the genome and transcriptome.</title>
        <authorList>
            <person name="Tanaka T."/>
            <person name="Maeda Y."/>
            <person name="Veluchamy A."/>
            <person name="Tanaka M."/>
            <person name="Abida H."/>
            <person name="Marechal E."/>
            <person name="Bowler C."/>
            <person name="Muto M."/>
            <person name="Sunaga Y."/>
            <person name="Tanaka M."/>
            <person name="Yoshino T."/>
            <person name="Taniguchi T."/>
            <person name="Fukuda Y."/>
            <person name="Nemoto M."/>
            <person name="Matsumoto M."/>
            <person name="Wong P.S."/>
            <person name="Aburatani S."/>
            <person name="Fujibuchi W."/>
        </authorList>
    </citation>
    <scope>NUCLEOTIDE SEQUENCE [LARGE SCALE GENOMIC DNA]</scope>
    <source>
        <strain evidence="23 24">JPCC DA0580</strain>
    </source>
</reference>
<dbReference type="Gene3D" id="1.20.920.10">
    <property type="entry name" value="Bromodomain-like"/>
    <property type="match status" value="1"/>
</dbReference>
<dbReference type="SUPFAM" id="SSF57850">
    <property type="entry name" value="RING/U-box"/>
    <property type="match status" value="1"/>
</dbReference>
<feature type="region of interest" description="Disordered" evidence="19">
    <location>
        <begin position="1040"/>
        <end position="1093"/>
    </location>
</feature>
<dbReference type="Pfam" id="PF02135">
    <property type="entry name" value="zf-TAZ"/>
    <property type="match status" value="2"/>
</dbReference>
<gene>
    <name evidence="23" type="ORF">FisN_1Lh528</name>
</gene>
<dbReference type="GO" id="GO:0045944">
    <property type="term" value="P:positive regulation of transcription by RNA polymerase II"/>
    <property type="evidence" value="ECO:0007669"/>
    <property type="project" value="TreeGrafter"/>
</dbReference>
<keyword evidence="13" id="KW-0804">Transcription</keyword>
<dbReference type="Proteomes" id="UP000198406">
    <property type="component" value="Unassembled WGS sequence"/>
</dbReference>
<dbReference type="SMART" id="SM00297">
    <property type="entry name" value="BROMO"/>
    <property type="match status" value="1"/>
</dbReference>
<dbReference type="InterPro" id="IPR031162">
    <property type="entry name" value="CBP_P300_HAT"/>
</dbReference>
<feature type="compositionally biased region" description="Polar residues" evidence="19">
    <location>
        <begin position="617"/>
        <end position="635"/>
    </location>
</feature>
<sequence>MQSQNGMAGLNGQSLQDMQQRLLQQQQQQQMHVPQAQMMSSNQFSSGGMNAQPLAAFGQQGGHLSNPAVSMMHQQGNTPSNAMMTAATGMNSNTNMMVANTHWNGMAAGNVSQSPMDASSGSSARLMASMGVGGMGNFGGNTKGFVDTSSSSMQNMQVLFQQQQQAQAQKLAQQQPQVPNPVAAVRQISSSSAAQLGNPNAQSQQQMMLQRQLAGMQNHAQGMGVMQQQQGNQMHGVLNTQGSVTPSPEFLQAQQQQMYQQMKQQQQGLPHMNASTNSNDMMGMMQQVSAMGHRQSVGGGLMTSRMQVPGQNSVESIPQGLTMGTFNDQQLRGPQMTMQDPSQLGSDSMRQQQPQQLTNHTLLQQEPQRFSGGGSVSSQQGSNHSYTNSPLLGINSGFNDSSVRSQQNAVNPRQDNTDSSQHTSGSSEQRTFLDGSFAGGWQSNADLPDRREVIFRILEVIRHMRPDTDRVSSKLPHMAKSLEEHLYRSAQTKEEYMDFGTLRRRLQAIAHGLELHRPSSSASQQSGDQTQPMPSRRSQGRSSFQTSNNNDNTMYSSSVQSNQDPMNTSMNSAMGMAPINQSQLPSHLQPLGGQMNHSSSFSSSMGANSSAPPMMGNLQQRQTSSQFEKNSIWPNSGSAEYGSTMGADANLTAMPLNSGLLPMGGMSLLQQQQMQPSLIQQHQQQPMSGMMPGPSQIGDAGGQTLNSAQINSQNWNTQSSQFWDSSGSSSGMDSSMQKKKVILQQQQRLLLLRHASKCTAGAACQTRFCSQMVTLWRHMKACRDKNCKTPHCVSSRCVLNHYRICKSNGKTASCEVCGPVMMKINQKDNDAMTNDPLTRDQDSMKQSHSPYQQHSMQQGVGQMSTGLMNQNIMQPLSLQQQSSMQPVAPQNIVNSAPEGVQLQQTKQQQHLKLKQQLENLKQLQIKQEKFEKQQKQLEMHARQIQDPSSPQAQQLQQQQLLLRHLQKKCQHQQLMLQQEVKMLMTGSGNQQLDQNQMAAQAQFQQQQFQQQLIVQQQGLQSSMTLAPGQVQGVQPSGSIVEGHNQGTISRKSPVPPKPRYIGGKGRRGGKGKTLAINPSVSRKRPSETDDAHQYSKRAAAIKTESELIETSSGERTPSVGSGLDETSLIPLMSRDEIMKHLESLNKRFCLSSRTVTHKCLPIIQALIDDPLAWVFHDPVDPVTLDLPDYFDVVKTPMCLGLVKKKLENSIYNDTESFARDTSLVFENAILYNGESSEVGEMAKIMLDKFHLAYRALIQELDSSHFNLEKKGELCSLCGNRNRKFEPTVLYCQGDCKMQEIKRHATYHTDQAKQNFWCQVCFHHLSEDQPIMLDDGTEVSKSELQECKNDALPEEGGVNCDHCNSWVHQICSLFNGRVNKSGARYTCPNCYLSKASVGRAFSKQIKVAADLPHCKMSEAIESGVLSALEKAYKDRSNQLGLSVDNVEKVESLSIRVVSNTEKRHFVGEEMLRRYKDKGCVKDYPVRTKCVALFQKIHGADTLLFAVYVYEYGHDSPSPNRRRVYVSYVDSVQYFEPKCYRTLVYHTVLVEYLRYVKARGFHTAHIWSCPPTPGDDYIFHIHPAHQLIPREDMLRSWYHGMLDRAKAEGIVIRTTNLYDEYFVEGGVDSVPWATGRPTCLPYFEGDYIPGEIESIIKTEREMKMPASESNEKDTVMTRLGFNLRKMKDNFIVVHLKSRRFAAAVESGDDLTTFKDDSDDEIERSKRAKISGKDAGMLQMQDDLLQQAGSIVKEEPTAETLSKVDFHPASIDHEQTLQATETHPAGDINNLAQDSGSGAILVAMERTHSPSTETQVEAGNDIKTLQEESSSSAGNGDVPTIGGNAQEKAREEATNVEKVPVETTTITETDDAESKIIAPAVVDRVDETENKSLSEAQNVIDCEVPSQRVNTDFEQALRSQPVTDNDLPEQADFQTNQERISNNGSTNSVQTNDSRQESDEKEAIDRDVEAAIERGAIDENNADKSSNEGNNPNKVDVESIVHEETNEAENIEKELIGVDAAIENGPQQSNDESMEGDDASTTYVKQLEDASMEGSPDVVTENIAVDNDATGGSVMKVVDRTTAIANPSTGDNDGTHARCDETQESPKMTANVIGENQEKSSACEGDIVTSISAGKTVKASSQVEAGDSGHTALAAVEDTAPGQDILHASDQEENSPGSEVLVKEQISSVETRILDEQSSNQVDESLKDSPVTNETLEVEDTKPSSTVDPEAHPTYDRKHPTTPCDTSAVQEDRNADFTYSEQVISLNTVDQVRIDPGLSVEDIQRLSKRGIDEVTPLLSRHFEEVNQSQKYVTETVDPDEPIEVELFESRQRFLNYCQSSHCQFDELRRAKHSTMMVLFQLHNPASPLFLQQCGACYRDITHGVRYSCDNCSKFDLCEDCYKPVTSGLWAKRDSRFEHDLSHTFTPIDMEVSIDSATSQEDRRKALKAHCALLEHAGGCQGAPACSLQNCQKMKKLFNHVRSCEIKPKTDCRICARLISLCAIHARTCEVADSCPVPFCDRIRDRNERLQRQQQLMDDRRRQAQNELYHTS</sequence>
<dbReference type="InterPro" id="IPR011011">
    <property type="entry name" value="Znf_FYVE_PHD"/>
</dbReference>
<dbReference type="InterPro" id="IPR035898">
    <property type="entry name" value="TAZ_dom_sf"/>
</dbReference>
<feature type="compositionally biased region" description="Polar residues" evidence="19">
    <location>
        <begin position="2189"/>
        <end position="2200"/>
    </location>
</feature>
<keyword evidence="18" id="KW-0175">Coiled coil</keyword>
<dbReference type="Gene3D" id="3.30.40.10">
    <property type="entry name" value="Zinc/RING finger domain, C3HC4 (zinc finger)"/>
    <property type="match status" value="1"/>
</dbReference>
<evidence type="ECO:0000256" key="14">
    <source>
        <dbReference type="ARBA" id="ARBA00023242"/>
    </source>
</evidence>
<evidence type="ECO:0000256" key="13">
    <source>
        <dbReference type="ARBA" id="ARBA00023163"/>
    </source>
</evidence>
<dbReference type="SMART" id="SM00291">
    <property type="entry name" value="ZnF_ZZ"/>
    <property type="match status" value="1"/>
</dbReference>
<dbReference type="GO" id="GO:0000123">
    <property type="term" value="C:histone acetyltransferase complex"/>
    <property type="evidence" value="ECO:0007669"/>
    <property type="project" value="TreeGrafter"/>
</dbReference>
<proteinExistence type="predicted"/>
<dbReference type="Pfam" id="PF00439">
    <property type="entry name" value="Bromodomain"/>
    <property type="match status" value="1"/>
</dbReference>
<feature type="compositionally biased region" description="Polar residues" evidence="19">
    <location>
        <begin position="383"/>
        <end position="430"/>
    </location>
</feature>
<feature type="compositionally biased region" description="Basic and acidic residues" evidence="19">
    <location>
        <begin position="1084"/>
        <end position="1093"/>
    </location>
</feature>
<evidence type="ECO:0000259" key="22">
    <source>
        <dbReference type="PROSITE" id="PS51727"/>
    </source>
</evidence>
<dbReference type="GO" id="GO:0004402">
    <property type="term" value="F:histone acetyltransferase activity"/>
    <property type="evidence" value="ECO:0007669"/>
    <property type="project" value="InterPro"/>
</dbReference>
<dbReference type="GO" id="GO:0005667">
    <property type="term" value="C:transcription regulator complex"/>
    <property type="evidence" value="ECO:0007669"/>
    <property type="project" value="TreeGrafter"/>
</dbReference>
<evidence type="ECO:0000256" key="2">
    <source>
        <dbReference type="ARBA" id="ARBA00004123"/>
    </source>
</evidence>
<dbReference type="SMART" id="SM00551">
    <property type="entry name" value="ZnF_TAZ"/>
    <property type="match status" value="2"/>
</dbReference>
<feature type="compositionally biased region" description="Basic and acidic residues" evidence="19">
    <location>
        <begin position="1951"/>
        <end position="1983"/>
    </location>
</feature>
<feature type="compositionally biased region" description="Polar residues" evidence="19">
    <location>
        <begin position="1932"/>
        <end position="1950"/>
    </location>
</feature>
<dbReference type="SUPFAM" id="SSF57903">
    <property type="entry name" value="FYVE/PHD zinc finger"/>
    <property type="match status" value="1"/>
</dbReference>
<dbReference type="GO" id="GO:0003713">
    <property type="term" value="F:transcription coactivator activity"/>
    <property type="evidence" value="ECO:0007669"/>
    <property type="project" value="TreeGrafter"/>
</dbReference>
<organism evidence="23 24">
    <name type="scientific">Fistulifera solaris</name>
    <name type="common">Oleaginous diatom</name>
    <dbReference type="NCBI Taxonomy" id="1519565"/>
    <lineage>
        <taxon>Eukaryota</taxon>
        <taxon>Sar</taxon>
        <taxon>Stramenopiles</taxon>
        <taxon>Ochrophyta</taxon>
        <taxon>Bacillariophyta</taxon>
        <taxon>Bacillariophyceae</taxon>
        <taxon>Bacillariophycidae</taxon>
        <taxon>Naviculales</taxon>
        <taxon>Naviculaceae</taxon>
        <taxon>Fistulifera</taxon>
    </lineage>
</organism>
<feature type="region of interest" description="Disordered" evidence="19">
    <location>
        <begin position="1823"/>
        <end position="1854"/>
    </location>
</feature>
<dbReference type="SMART" id="SM01250">
    <property type="entry name" value="KAT11"/>
    <property type="match status" value="1"/>
</dbReference>
<evidence type="ECO:0000256" key="19">
    <source>
        <dbReference type="SAM" id="MobiDB-lite"/>
    </source>
</evidence>
<dbReference type="Gene3D" id="1.20.1020.10">
    <property type="entry name" value="TAZ domain"/>
    <property type="match status" value="2"/>
</dbReference>
<evidence type="ECO:0000259" key="20">
    <source>
        <dbReference type="PROSITE" id="PS50014"/>
    </source>
</evidence>
<feature type="compositionally biased region" description="Basic and acidic residues" evidence="19">
    <location>
        <begin position="2226"/>
        <end position="2236"/>
    </location>
</feature>